<evidence type="ECO:0000256" key="5">
    <source>
        <dbReference type="SAM" id="Phobius"/>
    </source>
</evidence>
<evidence type="ECO:0000256" key="1">
    <source>
        <dbReference type="ARBA" id="ARBA00004651"/>
    </source>
</evidence>
<name>A0A853BEK6_9PSEU</name>
<dbReference type="Proteomes" id="UP000549616">
    <property type="component" value="Unassembled WGS sequence"/>
</dbReference>
<evidence type="ECO:0000313" key="8">
    <source>
        <dbReference type="Proteomes" id="UP000549616"/>
    </source>
</evidence>
<feature type="transmembrane region" description="Helical" evidence="5">
    <location>
        <begin position="110"/>
        <end position="131"/>
    </location>
</feature>
<sequence>MLAGAAVVVAGVLSDRLRRTKPFVLGAPLLLAIGLVPLLAAPGLVTDLVFFAVVGLTLGIYLSVDQALMVAVLPDHGRAARDLGVLSIGSTLPAVVAPTVGGVLAASAGYLAVFVAALVLAVAAAAAVLGIRSVR</sequence>
<protein>
    <submittedName>
        <fullName evidence="7">MFS family permease</fullName>
    </submittedName>
</protein>
<dbReference type="AlphaFoldDB" id="A0A853BEK6"/>
<reference evidence="7 8" key="1">
    <citation type="submission" date="2020-07" db="EMBL/GenBank/DDBJ databases">
        <title>Sequencing the genomes of 1000 actinobacteria strains.</title>
        <authorList>
            <person name="Klenk H.-P."/>
        </authorList>
    </citation>
    <scope>NUCLEOTIDE SEQUENCE [LARGE SCALE GENOMIC DNA]</scope>
    <source>
        <strain evidence="7 8">DSM 104006</strain>
    </source>
</reference>
<dbReference type="GO" id="GO:0005886">
    <property type="term" value="C:plasma membrane"/>
    <property type="evidence" value="ECO:0007669"/>
    <property type="project" value="UniProtKB-SubCell"/>
</dbReference>
<keyword evidence="3 5" id="KW-1133">Transmembrane helix</keyword>
<dbReference type="InterPro" id="IPR011701">
    <property type="entry name" value="MFS"/>
</dbReference>
<dbReference type="EMBL" id="JACCFK010000002">
    <property type="protein sequence ID" value="NYI93091.1"/>
    <property type="molecule type" value="Genomic_DNA"/>
</dbReference>
<keyword evidence="8" id="KW-1185">Reference proteome</keyword>
<evidence type="ECO:0000256" key="4">
    <source>
        <dbReference type="ARBA" id="ARBA00023136"/>
    </source>
</evidence>
<evidence type="ECO:0000256" key="2">
    <source>
        <dbReference type="ARBA" id="ARBA00022692"/>
    </source>
</evidence>
<dbReference type="InterPro" id="IPR036259">
    <property type="entry name" value="MFS_trans_sf"/>
</dbReference>
<evidence type="ECO:0000313" key="7">
    <source>
        <dbReference type="EMBL" id="NYI93091.1"/>
    </source>
</evidence>
<evidence type="ECO:0000256" key="3">
    <source>
        <dbReference type="ARBA" id="ARBA00022989"/>
    </source>
</evidence>
<dbReference type="RefSeq" id="WP_312861242.1">
    <property type="nucleotide sequence ID" value="NZ_JACCFK010000002.1"/>
</dbReference>
<keyword evidence="4 5" id="KW-0472">Membrane</keyword>
<comment type="subcellular location">
    <subcellularLocation>
        <location evidence="1">Cell membrane</location>
        <topology evidence="1">Multi-pass membrane protein</topology>
    </subcellularLocation>
</comment>
<dbReference type="Pfam" id="PF07690">
    <property type="entry name" value="MFS_1"/>
    <property type="match status" value="1"/>
</dbReference>
<dbReference type="PANTHER" id="PTHR23528:SF1">
    <property type="entry name" value="MAJOR FACILITATOR SUPERFAMILY (MFS) PROFILE DOMAIN-CONTAINING PROTEIN"/>
    <property type="match status" value="1"/>
</dbReference>
<dbReference type="PROSITE" id="PS50850">
    <property type="entry name" value="MFS"/>
    <property type="match status" value="1"/>
</dbReference>
<feature type="transmembrane region" description="Helical" evidence="5">
    <location>
        <begin position="48"/>
        <end position="73"/>
    </location>
</feature>
<comment type="caution">
    <text evidence="7">The sequence shown here is derived from an EMBL/GenBank/DDBJ whole genome shotgun (WGS) entry which is preliminary data.</text>
</comment>
<dbReference type="SUPFAM" id="SSF103473">
    <property type="entry name" value="MFS general substrate transporter"/>
    <property type="match status" value="1"/>
</dbReference>
<accession>A0A853BEK6</accession>
<dbReference type="Gene3D" id="1.20.1250.20">
    <property type="entry name" value="MFS general substrate transporter like domains"/>
    <property type="match status" value="1"/>
</dbReference>
<dbReference type="InterPro" id="IPR020846">
    <property type="entry name" value="MFS_dom"/>
</dbReference>
<organism evidence="7 8">
    <name type="scientific">Amycolatopsis endophytica</name>
    <dbReference type="NCBI Taxonomy" id="860233"/>
    <lineage>
        <taxon>Bacteria</taxon>
        <taxon>Bacillati</taxon>
        <taxon>Actinomycetota</taxon>
        <taxon>Actinomycetes</taxon>
        <taxon>Pseudonocardiales</taxon>
        <taxon>Pseudonocardiaceae</taxon>
        <taxon>Amycolatopsis</taxon>
    </lineage>
</organism>
<keyword evidence="2 5" id="KW-0812">Transmembrane</keyword>
<evidence type="ECO:0000259" key="6">
    <source>
        <dbReference type="PROSITE" id="PS50850"/>
    </source>
</evidence>
<dbReference type="PANTHER" id="PTHR23528">
    <property type="match status" value="1"/>
</dbReference>
<feature type="transmembrane region" description="Helical" evidence="5">
    <location>
        <begin position="85"/>
        <end position="104"/>
    </location>
</feature>
<feature type="transmembrane region" description="Helical" evidence="5">
    <location>
        <begin position="23"/>
        <end position="42"/>
    </location>
</feature>
<feature type="domain" description="Major facilitator superfamily (MFS) profile" evidence="6">
    <location>
        <begin position="1"/>
        <end position="135"/>
    </location>
</feature>
<gene>
    <name evidence="7" type="ORF">HNR02_006466</name>
</gene>
<proteinExistence type="predicted"/>
<dbReference type="GO" id="GO:0022857">
    <property type="term" value="F:transmembrane transporter activity"/>
    <property type="evidence" value="ECO:0007669"/>
    <property type="project" value="InterPro"/>
</dbReference>